<feature type="transmembrane region" description="Helical" evidence="6">
    <location>
        <begin position="182"/>
        <end position="205"/>
    </location>
</feature>
<dbReference type="eggNOG" id="COG0398">
    <property type="taxonomic scope" value="Bacteria"/>
</dbReference>
<gene>
    <name evidence="8" type="ORF">ANACAC_03714</name>
</gene>
<feature type="domain" description="VTT" evidence="7">
    <location>
        <begin position="80"/>
        <end position="199"/>
    </location>
</feature>
<dbReference type="EMBL" id="ABAX03000039">
    <property type="protein sequence ID" value="EDR95684.1"/>
    <property type="molecule type" value="Genomic_DNA"/>
</dbReference>
<comment type="subcellular location">
    <subcellularLocation>
        <location evidence="1 6">Cell membrane</location>
        <topology evidence="1 6">Multi-pass membrane protein</topology>
    </subcellularLocation>
</comment>
<feature type="transmembrane region" description="Helical" evidence="6">
    <location>
        <begin position="99"/>
        <end position="117"/>
    </location>
</feature>
<evidence type="ECO:0000256" key="2">
    <source>
        <dbReference type="ARBA" id="ARBA00022475"/>
    </source>
</evidence>
<dbReference type="GO" id="GO:0005886">
    <property type="term" value="C:plasma membrane"/>
    <property type="evidence" value="ECO:0007669"/>
    <property type="project" value="UniProtKB-SubCell"/>
</dbReference>
<evidence type="ECO:0000259" key="7">
    <source>
        <dbReference type="Pfam" id="PF09335"/>
    </source>
</evidence>
<dbReference type="InterPro" id="IPR032816">
    <property type="entry name" value="VTT_dom"/>
</dbReference>
<feature type="transmembrane region" description="Helical" evidence="6">
    <location>
        <begin position="61"/>
        <end position="93"/>
    </location>
</feature>
<accession>B0MJA2</accession>
<keyword evidence="4 6" id="KW-1133">Transmembrane helix</keyword>
<keyword evidence="2 6" id="KW-1003">Cell membrane</keyword>
<comment type="caution">
    <text evidence="8">The sequence shown here is derived from an EMBL/GenBank/DDBJ whole genome shotgun (WGS) entry which is preliminary data.</text>
</comment>
<keyword evidence="9" id="KW-1185">Reference proteome</keyword>
<keyword evidence="5 6" id="KW-0472">Membrane</keyword>
<evidence type="ECO:0000313" key="9">
    <source>
        <dbReference type="Proteomes" id="UP000004935"/>
    </source>
</evidence>
<dbReference type="Pfam" id="PF09335">
    <property type="entry name" value="VTT_dom"/>
    <property type="match status" value="1"/>
</dbReference>
<comment type="similarity">
    <text evidence="6">Belongs to the TVP38/TMEM64 family.</text>
</comment>
<dbReference type="STRING" id="411490.ANACAC_03714"/>
<feature type="transmembrane region" description="Helical" evidence="6">
    <location>
        <begin position="21"/>
        <end position="41"/>
    </location>
</feature>
<dbReference type="Proteomes" id="UP000004935">
    <property type="component" value="Unassembled WGS sequence"/>
</dbReference>
<reference evidence="8" key="1">
    <citation type="submission" date="2007-11" db="EMBL/GenBank/DDBJ databases">
        <authorList>
            <person name="Fulton L."/>
            <person name="Clifton S."/>
            <person name="Fulton B."/>
            <person name="Xu J."/>
            <person name="Minx P."/>
            <person name="Pepin K.H."/>
            <person name="Johnson M."/>
            <person name="Thiruvilangam P."/>
            <person name="Bhonagiri V."/>
            <person name="Nash W.E."/>
            <person name="Mardis E.R."/>
            <person name="Wilson R.K."/>
        </authorList>
    </citation>
    <scope>NUCLEOTIDE SEQUENCE [LARGE SCALE GENOMIC DNA]</scope>
    <source>
        <strain evidence="8">DSM 14662</strain>
    </source>
</reference>
<proteinExistence type="inferred from homology"/>
<keyword evidence="3 6" id="KW-0812">Transmembrane</keyword>
<evidence type="ECO:0000256" key="1">
    <source>
        <dbReference type="ARBA" id="ARBA00004651"/>
    </source>
</evidence>
<dbReference type="AlphaFoldDB" id="B0MJA2"/>
<reference evidence="8" key="2">
    <citation type="submission" date="2013-11" db="EMBL/GenBank/DDBJ databases">
        <title>Draft genome sequence of Anaerostipes caccae (DSM 14662).</title>
        <authorList>
            <person name="Sudarsanam P."/>
            <person name="Ley R."/>
            <person name="Guruge J."/>
            <person name="Turnbaugh P.J."/>
            <person name="Mahowald M."/>
            <person name="Liep D."/>
            <person name="Gordon J."/>
        </authorList>
    </citation>
    <scope>NUCLEOTIDE SEQUENCE</scope>
    <source>
        <strain evidence="8">DSM 14662</strain>
    </source>
</reference>
<evidence type="ECO:0000256" key="4">
    <source>
        <dbReference type="ARBA" id="ARBA00022989"/>
    </source>
</evidence>
<evidence type="ECO:0000256" key="5">
    <source>
        <dbReference type="ARBA" id="ARBA00023136"/>
    </source>
</evidence>
<evidence type="ECO:0000256" key="3">
    <source>
        <dbReference type="ARBA" id="ARBA00022692"/>
    </source>
</evidence>
<name>B0MJA2_ANACD</name>
<dbReference type="PANTHER" id="PTHR12677:SF49">
    <property type="entry name" value="TVP38_TMEM64 FAMILY MEMBRANE PROTEIN"/>
    <property type="match status" value="1"/>
</dbReference>
<dbReference type="HOGENOM" id="CLU_038944_5_2_9"/>
<dbReference type="PANTHER" id="PTHR12677">
    <property type="entry name" value="GOLGI APPARATUS MEMBRANE PROTEIN TVP38-RELATED"/>
    <property type="match status" value="1"/>
</dbReference>
<sequence>MIEIVKERRCQFMSRQAVKKATNFTTLVLIGALIIFSVYGYQKGIFTSRDQLELFIRQSSFWGPLLFIVIQIAQVVIAVIPGGLTCLAGVVFFGPWYGFLYSAVGIIIGSCINFYLARRYGEKFIRLFVSDETYEQTKKKFLTGKKFDVVFTAAILLPCAPDDVLCMLAGLTDMSWRKFLTILFLGRPVTIVVYSLGGAMLPMLLR</sequence>
<protein>
    <recommendedName>
        <fullName evidence="6">TVP38/TMEM64 family membrane protein</fullName>
    </recommendedName>
</protein>
<feature type="transmembrane region" description="Helical" evidence="6">
    <location>
        <begin position="149"/>
        <end position="170"/>
    </location>
</feature>
<evidence type="ECO:0000313" key="8">
    <source>
        <dbReference type="EMBL" id="EDR95684.1"/>
    </source>
</evidence>
<dbReference type="InterPro" id="IPR015414">
    <property type="entry name" value="TMEM64"/>
</dbReference>
<evidence type="ECO:0000256" key="6">
    <source>
        <dbReference type="RuleBase" id="RU366058"/>
    </source>
</evidence>
<organism evidence="8 9">
    <name type="scientific">Anaerostipes caccae (strain DSM 14662 / CCUG 47493 / JCM 13470 / NCIMB 13811 / L1-92)</name>
    <dbReference type="NCBI Taxonomy" id="411490"/>
    <lineage>
        <taxon>Bacteria</taxon>
        <taxon>Bacillati</taxon>
        <taxon>Bacillota</taxon>
        <taxon>Clostridia</taxon>
        <taxon>Lachnospirales</taxon>
        <taxon>Lachnospiraceae</taxon>
        <taxon>Anaerostipes</taxon>
    </lineage>
</organism>